<keyword evidence="2" id="KW-1185">Reference proteome</keyword>
<reference evidence="1 2" key="1">
    <citation type="submission" date="2019-02" db="EMBL/GenBank/DDBJ databases">
        <title>Deep-cultivation of Planctomycetes and their phenomic and genomic characterization uncovers novel biology.</title>
        <authorList>
            <person name="Wiegand S."/>
            <person name="Jogler M."/>
            <person name="Boedeker C."/>
            <person name="Pinto D."/>
            <person name="Vollmers J."/>
            <person name="Rivas-Marin E."/>
            <person name="Kohn T."/>
            <person name="Peeters S.H."/>
            <person name="Heuer A."/>
            <person name="Rast P."/>
            <person name="Oberbeckmann S."/>
            <person name="Bunk B."/>
            <person name="Jeske O."/>
            <person name="Meyerdierks A."/>
            <person name="Storesund J.E."/>
            <person name="Kallscheuer N."/>
            <person name="Luecker S."/>
            <person name="Lage O.M."/>
            <person name="Pohl T."/>
            <person name="Merkel B.J."/>
            <person name="Hornburger P."/>
            <person name="Mueller R.-W."/>
            <person name="Bruemmer F."/>
            <person name="Labrenz M."/>
            <person name="Spormann A.M."/>
            <person name="Op Den Camp H."/>
            <person name="Overmann J."/>
            <person name="Amann R."/>
            <person name="Jetten M.S.M."/>
            <person name="Mascher T."/>
            <person name="Medema M.H."/>
            <person name="Devos D.P."/>
            <person name="Kaster A.-K."/>
            <person name="Ovreas L."/>
            <person name="Rohde M."/>
            <person name="Galperin M.Y."/>
            <person name="Jogler C."/>
        </authorList>
    </citation>
    <scope>NUCLEOTIDE SEQUENCE [LARGE SCALE GENOMIC DNA]</scope>
    <source>
        <strain evidence="1 2">Poly51</strain>
    </source>
</reference>
<organism evidence="1 2">
    <name type="scientific">Rubripirellula tenax</name>
    <dbReference type="NCBI Taxonomy" id="2528015"/>
    <lineage>
        <taxon>Bacteria</taxon>
        <taxon>Pseudomonadati</taxon>
        <taxon>Planctomycetota</taxon>
        <taxon>Planctomycetia</taxon>
        <taxon>Pirellulales</taxon>
        <taxon>Pirellulaceae</taxon>
        <taxon>Rubripirellula</taxon>
    </lineage>
</organism>
<dbReference type="RefSeq" id="WP_146462634.1">
    <property type="nucleotide sequence ID" value="NZ_SJPW01000022.1"/>
</dbReference>
<evidence type="ECO:0000313" key="2">
    <source>
        <dbReference type="Proteomes" id="UP000318288"/>
    </source>
</evidence>
<protein>
    <submittedName>
        <fullName evidence="1">Uncharacterized protein</fullName>
    </submittedName>
</protein>
<sequence length="217" mass="24248">MKYHVLSVRSSFIDGPIRAIHAAFFHGNASRGGEFPSATNARLAHDIDLPLRLHKNAYNIADVIAPALELVVSGRVAERLSSIPDLTLAETEFAVLYSYRFTVGDLSCGFEHYDAQMQFIDTRTDDASLHETVQRYFHIAAPPVYEIRRMHPSEPNVSILIDDDIEDIPLSTSILRSNPIYSLGGSKIVSDELYQILSPFVDFTYYAHESGEISDAE</sequence>
<dbReference type="AlphaFoldDB" id="A0A5C6E415"/>
<proteinExistence type="predicted"/>
<dbReference type="Proteomes" id="UP000318288">
    <property type="component" value="Unassembled WGS sequence"/>
</dbReference>
<accession>A0A5C6E415</accession>
<dbReference type="EMBL" id="SJPW01000022">
    <property type="protein sequence ID" value="TWU43560.1"/>
    <property type="molecule type" value="Genomic_DNA"/>
</dbReference>
<name>A0A5C6E415_9BACT</name>
<evidence type="ECO:0000313" key="1">
    <source>
        <dbReference type="EMBL" id="TWU43560.1"/>
    </source>
</evidence>
<gene>
    <name evidence="1" type="ORF">Poly51_63380</name>
</gene>
<comment type="caution">
    <text evidence="1">The sequence shown here is derived from an EMBL/GenBank/DDBJ whole genome shotgun (WGS) entry which is preliminary data.</text>
</comment>